<sequence length="185" mass="21634">MYHLKFRFNMLSTYSKHLSISVVTALLIIGEANAFMTTNVFKNTVVESSTKLFLEDHIAEMIDLELLRLKNKPEYEKKMKDKKVIDPILPTDFDLQDFNSINSDFGGQDEIEKRRDTRMARNNPEKYCADRCVSTGHCDVYEDLFDMSADEVMQFCEECVLSEKEDPCDIPEKMYEDYPELQIRP</sequence>
<reference evidence="1" key="1">
    <citation type="submission" date="2020-02" db="EMBL/GenBank/DDBJ databases">
        <authorList>
            <person name="Hongo Y."/>
            <person name="Kimura K."/>
            <person name="Takaki Y."/>
            <person name="Tomaru Y."/>
        </authorList>
    </citation>
    <scope>NUCLEOTIDE SEQUENCE</scope>
    <source>
        <strain evidence="1">NIES-3715</strain>
    </source>
</reference>
<dbReference type="EMBL" id="BLLK01000022">
    <property type="protein sequence ID" value="GFH45799.1"/>
    <property type="molecule type" value="Genomic_DNA"/>
</dbReference>
<evidence type="ECO:0000313" key="2">
    <source>
        <dbReference type="EMBL" id="GFH45799.1"/>
    </source>
</evidence>
<dbReference type="AlphaFoldDB" id="A0AAD3H092"/>
<evidence type="ECO:0000313" key="3">
    <source>
        <dbReference type="Proteomes" id="UP001054902"/>
    </source>
</evidence>
<reference evidence="1 3" key="2">
    <citation type="journal article" date="2021" name="Sci. Rep.">
        <title>The genome of the diatom Chaetoceros tenuissimus carries an ancient integrated fragment of an extant virus.</title>
        <authorList>
            <person name="Hongo Y."/>
            <person name="Kimura K."/>
            <person name="Takaki Y."/>
            <person name="Yoshida Y."/>
            <person name="Baba S."/>
            <person name="Kobayashi G."/>
            <person name="Nagasaki K."/>
            <person name="Hano T."/>
            <person name="Tomaru Y."/>
        </authorList>
    </citation>
    <scope>NUCLEOTIDE SEQUENCE [LARGE SCALE GENOMIC DNA]</scope>
    <source>
        <strain evidence="1 3">NIES-3715</strain>
    </source>
</reference>
<organism evidence="1 3">
    <name type="scientific">Chaetoceros tenuissimus</name>
    <dbReference type="NCBI Taxonomy" id="426638"/>
    <lineage>
        <taxon>Eukaryota</taxon>
        <taxon>Sar</taxon>
        <taxon>Stramenopiles</taxon>
        <taxon>Ochrophyta</taxon>
        <taxon>Bacillariophyta</taxon>
        <taxon>Coscinodiscophyceae</taxon>
        <taxon>Chaetocerotophycidae</taxon>
        <taxon>Chaetocerotales</taxon>
        <taxon>Chaetocerotaceae</taxon>
        <taxon>Chaetoceros</taxon>
    </lineage>
</organism>
<keyword evidence="3" id="KW-1185">Reference proteome</keyword>
<accession>A0AAD3H092</accession>
<gene>
    <name evidence="1" type="ORF">CTEN210_02271</name>
    <name evidence="2" type="ORF">CTEN210_02273</name>
</gene>
<comment type="caution">
    <text evidence="1">The sequence shown here is derived from an EMBL/GenBank/DDBJ whole genome shotgun (WGS) entry which is preliminary data.</text>
</comment>
<dbReference type="Proteomes" id="UP001054902">
    <property type="component" value="Unassembled WGS sequence"/>
</dbReference>
<protein>
    <submittedName>
        <fullName evidence="1">Uncharacterized protein</fullName>
    </submittedName>
</protein>
<name>A0AAD3H092_9STRA</name>
<proteinExistence type="predicted"/>
<dbReference type="EMBL" id="BLLK01000022">
    <property type="protein sequence ID" value="GFH45797.1"/>
    <property type="molecule type" value="Genomic_DNA"/>
</dbReference>
<evidence type="ECO:0000313" key="1">
    <source>
        <dbReference type="EMBL" id="GFH45797.1"/>
    </source>
</evidence>